<dbReference type="InterPro" id="IPR050131">
    <property type="entry name" value="Peptidase_S8_subtilisin-like"/>
</dbReference>
<comment type="similarity">
    <text evidence="1 5 6">Belongs to the peptidase S8 family.</text>
</comment>
<dbReference type="PROSITE" id="PS00137">
    <property type="entry name" value="SUBTILASE_HIS"/>
    <property type="match status" value="1"/>
</dbReference>
<dbReference type="PRINTS" id="PR00723">
    <property type="entry name" value="SUBTILISIN"/>
</dbReference>
<dbReference type="InterPro" id="IPR000209">
    <property type="entry name" value="Peptidase_S8/S53_dom"/>
</dbReference>
<dbReference type="InterPro" id="IPR023827">
    <property type="entry name" value="Peptidase_S8_Asp-AS"/>
</dbReference>
<dbReference type="PROSITE" id="PS51892">
    <property type="entry name" value="SUBTILASE"/>
    <property type="match status" value="1"/>
</dbReference>
<keyword evidence="4 5" id="KW-0720">Serine protease</keyword>
<dbReference type="PROSITE" id="PS00138">
    <property type="entry name" value="SUBTILASE_SER"/>
    <property type="match status" value="1"/>
</dbReference>
<evidence type="ECO:0000256" key="7">
    <source>
        <dbReference type="SAM" id="SignalP"/>
    </source>
</evidence>
<dbReference type="InterPro" id="IPR015500">
    <property type="entry name" value="Peptidase_S8_subtilisin-rel"/>
</dbReference>
<evidence type="ECO:0000256" key="2">
    <source>
        <dbReference type="ARBA" id="ARBA00022670"/>
    </source>
</evidence>
<evidence type="ECO:0000256" key="3">
    <source>
        <dbReference type="ARBA" id="ARBA00022801"/>
    </source>
</evidence>
<feature type="signal peptide" evidence="7">
    <location>
        <begin position="1"/>
        <end position="16"/>
    </location>
</feature>
<evidence type="ECO:0000313" key="9">
    <source>
        <dbReference type="EMBL" id="USW49801.1"/>
    </source>
</evidence>
<evidence type="ECO:0000256" key="6">
    <source>
        <dbReference type="RuleBase" id="RU003355"/>
    </source>
</evidence>
<dbReference type="GO" id="GO:0005576">
    <property type="term" value="C:extracellular region"/>
    <property type="evidence" value="ECO:0007669"/>
    <property type="project" value="UniProtKB-ARBA"/>
</dbReference>
<dbReference type="Gene3D" id="3.40.50.200">
    <property type="entry name" value="Peptidase S8/S53 domain"/>
    <property type="match status" value="1"/>
</dbReference>
<dbReference type="Pfam" id="PF00082">
    <property type="entry name" value="Peptidase_S8"/>
    <property type="match status" value="1"/>
</dbReference>
<protein>
    <submittedName>
        <fullName evidence="9">Peptidase S8/S53 domain, peptidase S8, subtilisin, His-active</fullName>
    </submittedName>
</protein>
<sequence length="389" mass="40367">MNRFLSLLAVLPAVLAAPARRQEPEVIPDQFLIQAAPGQSFEALVADVASVLNVTDFTPDQEFHIGGFEGLRINTPQEVADQINALDSVERIEQDVMVEIQAVVSQANPPYGLARISSRTRGSTSYRYDDSAGAGTFVYIVDTGINLGHQDFGGRASFGFSAVTNEANGDFNGHGTHCAGTAAGTRFGVAKRASIIDVKVIDGTGRSPLSNLVAGMDWAGRDITSKGRVGRAVVSMSLGADNRQGDASFLDRAAQALAGQGIFVAVASGNSNVNANVFSPARATDVCTVGATDSSDRRASFSNFGAGVDVLAPGVQVTSAWIGSSTATNTISGTSMACPHVAGVGAYLLGLEGSRNGIQLCNRIIELSTKNAISGLNGEPNRLLFNGVA</sequence>
<reference evidence="9" key="1">
    <citation type="submission" date="2022-06" db="EMBL/GenBank/DDBJ databases">
        <title>Complete genome sequences of two strains of the flax pathogen Septoria linicola.</title>
        <authorList>
            <person name="Lapalu N."/>
            <person name="Simon A."/>
            <person name="Demenou B."/>
            <person name="Paumier D."/>
            <person name="Guillot M.-P."/>
            <person name="Gout L."/>
            <person name="Valade R."/>
        </authorList>
    </citation>
    <scope>NUCLEOTIDE SEQUENCE</scope>
    <source>
        <strain evidence="9">SE15195</strain>
    </source>
</reference>
<keyword evidence="2 5" id="KW-0645">Protease</keyword>
<dbReference type="Proteomes" id="UP001056384">
    <property type="component" value="Chromosome 2"/>
</dbReference>
<dbReference type="GO" id="GO:0006508">
    <property type="term" value="P:proteolysis"/>
    <property type="evidence" value="ECO:0007669"/>
    <property type="project" value="UniProtKB-KW"/>
</dbReference>
<dbReference type="InterPro" id="IPR022398">
    <property type="entry name" value="Peptidase_S8_His-AS"/>
</dbReference>
<feature type="domain" description="Peptidase S8/S53" evidence="8">
    <location>
        <begin position="133"/>
        <end position="351"/>
    </location>
</feature>
<dbReference type="SUPFAM" id="SSF52743">
    <property type="entry name" value="Subtilisin-like"/>
    <property type="match status" value="1"/>
</dbReference>
<feature type="active site" description="Charge relay system" evidence="5">
    <location>
        <position position="335"/>
    </location>
</feature>
<evidence type="ECO:0000256" key="1">
    <source>
        <dbReference type="ARBA" id="ARBA00011073"/>
    </source>
</evidence>
<organism evidence="9 10">
    <name type="scientific">Septoria linicola</name>
    <dbReference type="NCBI Taxonomy" id="215465"/>
    <lineage>
        <taxon>Eukaryota</taxon>
        <taxon>Fungi</taxon>
        <taxon>Dikarya</taxon>
        <taxon>Ascomycota</taxon>
        <taxon>Pezizomycotina</taxon>
        <taxon>Dothideomycetes</taxon>
        <taxon>Dothideomycetidae</taxon>
        <taxon>Mycosphaerellales</taxon>
        <taxon>Mycosphaerellaceae</taxon>
        <taxon>Septoria</taxon>
    </lineage>
</organism>
<gene>
    <name evidence="9" type="ORF">Slin15195_G031200</name>
</gene>
<evidence type="ECO:0000256" key="5">
    <source>
        <dbReference type="PROSITE-ProRule" id="PRU01240"/>
    </source>
</evidence>
<accession>A0A9Q9EFI5</accession>
<dbReference type="FunFam" id="3.40.50.200:FF:000014">
    <property type="entry name" value="Proteinase K"/>
    <property type="match status" value="1"/>
</dbReference>
<keyword evidence="7" id="KW-0732">Signal</keyword>
<dbReference type="PROSITE" id="PS00136">
    <property type="entry name" value="SUBTILASE_ASP"/>
    <property type="match status" value="1"/>
</dbReference>
<dbReference type="OrthoDB" id="206201at2759"/>
<dbReference type="AlphaFoldDB" id="A0A9Q9EFI5"/>
<evidence type="ECO:0000313" key="10">
    <source>
        <dbReference type="Proteomes" id="UP001056384"/>
    </source>
</evidence>
<dbReference type="CDD" id="cd04077">
    <property type="entry name" value="Peptidases_S8_PCSK9_ProteinaseK_like"/>
    <property type="match status" value="1"/>
</dbReference>
<dbReference type="EMBL" id="CP099419">
    <property type="protein sequence ID" value="USW49801.1"/>
    <property type="molecule type" value="Genomic_DNA"/>
</dbReference>
<dbReference type="InterPro" id="IPR034193">
    <property type="entry name" value="PCSK9_ProteinaseK-like"/>
</dbReference>
<keyword evidence="10" id="KW-1185">Reference proteome</keyword>
<feature type="active site" description="Charge relay system" evidence="5">
    <location>
        <position position="142"/>
    </location>
</feature>
<name>A0A9Q9EFI5_9PEZI</name>
<dbReference type="GO" id="GO:0004252">
    <property type="term" value="F:serine-type endopeptidase activity"/>
    <property type="evidence" value="ECO:0007669"/>
    <property type="project" value="UniProtKB-UniRule"/>
</dbReference>
<dbReference type="InterPro" id="IPR023828">
    <property type="entry name" value="Peptidase_S8_Ser-AS"/>
</dbReference>
<proteinExistence type="inferred from homology"/>
<keyword evidence="3 5" id="KW-0378">Hydrolase</keyword>
<feature type="chain" id="PRO_5040278844" evidence="7">
    <location>
        <begin position="17"/>
        <end position="389"/>
    </location>
</feature>
<evidence type="ECO:0000259" key="8">
    <source>
        <dbReference type="Pfam" id="PF00082"/>
    </source>
</evidence>
<dbReference type="PANTHER" id="PTHR43806:SF58">
    <property type="entry name" value="ALKALINE PROTEASE 1-RELATED"/>
    <property type="match status" value="1"/>
</dbReference>
<feature type="active site" description="Charge relay system" evidence="5">
    <location>
        <position position="174"/>
    </location>
</feature>
<dbReference type="InterPro" id="IPR036852">
    <property type="entry name" value="Peptidase_S8/S53_dom_sf"/>
</dbReference>
<evidence type="ECO:0000256" key="4">
    <source>
        <dbReference type="ARBA" id="ARBA00022825"/>
    </source>
</evidence>
<dbReference type="PANTHER" id="PTHR43806">
    <property type="entry name" value="PEPTIDASE S8"/>
    <property type="match status" value="1"/>
</dbReference>
<dbReference type="SUPFAM" id="SSF54897">
    <property type="entry name" value="Protease propeptides/inhibitors"/>
    <property type="match status" value="1"/>
</dbReference>